<feature type="compositionally biased region" description="Polar residues" evidence="1">
    <location>
        <begin position="344"/>
        <end position="355"/>
    </location>
</feature>
<name>A0AAV4IT05_9GAST</name>
<feature type="compositionally biased region" description="Polar residues" evidence="1">
    <location>
        <begin position="187"/>
        <end position="199"/>
    </location>
</feature>
<evidence type="ECO:0000256" key="1">
    <source>
        <dbReference type="SAM" id="MobiDB-lite"/>
    </source>
</evidence>
<proteinExistence type="predicted"/>
<sequence length="495" mass="52902">MFEQPNISKVFSKCSNRNPGELAPPAYIDISQSCSSMCPSFVSHDDHNEAPPTYEETCGTVYVSGSENSLSQQPGPHRNSSQDSRNSSLQPNSPSHLAIQQFSEVENNDGGEDWRRMRESPRSNLLSPANSGALMAQAAVRRQRQALPPLTLNDSSDQQQPMLPPPGSSSLIIDQNSAGNAFIGSPENLSHSSQVQSPDSGRLTATAPPTPVPPGLKQTGSIDHDQMSWSRRSFSSIPSYTCLLGKSGEVSAQIFDTSSIIQGMMPPHSVHCGGSDDPNEEDTRCKNTLSPTLDGSGSSDALPGHSAIPARSHSLSSVVPLRVGVPYKVCQAQGQLKSPVRSHGISSPLLSSPQHSVDVISQSQQHNQHVSSHIDANSRSSTSPPAPNSASDAQSYNQSDSESSEPARGTEVIQGQRMYNLQTSKITSSTSIDQSKEACDEAQFLSECPAGEDKSNKICEKSTNLREENKALQVEVRSADSGSPVLSSLDIQETI</sequence>
<protein>
    <submittedName>
        <fullName evidence="2">Uncharacterized protein</fullName>
    </submittedName>
</protein>
<feature type="region of interest" description="Disordered" evidence="1">
    <location>
        <begin position="339"/>
        <end position="419"/>
    </location>
</feature>
<dbReference type="Proteomes" id="UP000762676">
    <property type="component" value="Unassembled WGS sequence"/>
</dbReference>
<evidence type="ECO:0000313" key="2">
    <source>
        <dbReference type="EMBL" id="GFS13679.1"/>
    </source>
</evidence>
<dbReference type="EMBL" id="BMAT01013464">
    <property type="protein sequence ID" value="GFS13679.1"/>
    <property type="molecule type" value="Genomic_DNA"/>
</dbReference>
<dbReference type="AlphaFoldDB" id="A0AAV4IT05"/>
<feature type="compositionally biased region" description="Basic and acidic residues" evidence="1">
    <location>
        <begin position="112"/>
        <end position="121"/>
    </location>
</feature>
<gene>
    <name evidence="2" type="ORF">ElyMa_006728200</name>
</gene>
<reference evidence="2 3" key="1">
    <citation type="journal article" date="2021" name="Elife">
        <title>Chloroplast acquisition without the gene transfer in kleptoplastic sea slugs, Plakobranchus ocellatus.</title>
        <authorList>
            <person name="Maeda T."/>
            <person name="Takahashi S."/>
            <person name="Yoshida T."/>
            <person name="Shimamura S."/>
            <person name="Takaki Y."/>
            <person name="Nagai Y."/>
            <person name="Toyoda A."/>
            <person name="Suzuki Y."/>
            <person name="Arimoto A."/>
            <person name="Ishii H."/>
            <person name="Satoh N."/>
            <person name="Nishiyama T."/>
            <person name="Hasebe M."/>
            <person name="Maruyama T."/>
            <person name="Minagawa J."/>
            <person name="Obokata J."/>
            <person name="Shigenobu S."/>
        </authorList>
    </citation>
    <scope>NUCLEOTIDE SEQUENCE [LARGE SCALE GENOMIC DNA]</scope>
</reference>
<feature type="compositionally biased region" description="Low complexity" evidence="1">
    <location>
        <begin position="361"/>
        <end position="395"/>
    </location>
</feature>
<feature type="compositionally biased region" description="Polar residues" evidence="1">
    <location>
        <begin position="168"/>
        <end position="179"/>
    </location>
</feature>
<feature type="compositionally biased region" description="Polar residues" evidence="1">
    <location>
        <begin position="65"/>
        <end position="105"/>
    </location>
</feature>
<evidence type="ECO:0000313" key="3">
    <source>
        <dbReference type="Proteomes" id="UP000762676"/>
    </source>
</evidence>
<feature type="compositionally biased region" description="Polar residues" evidence="1">
    <location>
        <begin position="286"/>
        <end position="299"/>
    </location>
</feature>
<feature type="compositionally biased region" description="Polar residues" evidence="1">
    <location>
        <begin position="480"/>
        <end position="495"/>
    </location>
</feature>
<feature type="region of interest" description="Disordered" evidence="1">
    <location>
        <begin position="65"/>
        <end position="222"/>
    </location>
</feature>
<accession>A0AAV4IT05</accession>
<feature type="region of interest" description="Disordered" evidence="1">
    <location>
        <begin position="475"/>
        <end position="495"/>
    </location>
</feature>
<feature type="compositionally biased region" description="Polar residues" evidence="1">
    <location>
        <begin position="152"/>
        <end position="161"/>
    </location>
</feature>
<organism evidence="2 3">
    <name type="scientific">Elysia marginata</name>
    <dbReference type="NCBI Taxonomy" id="1093978"/>
    <lineage>
        <taxon>Eukaryota</taxon>
        <taxon>Metazoa</taxon>
        <taxon>Spiralia</taxon>
        <taxon>Lophotrochozoa</taxon>
        <taxon>Mollusca</taxon>
        <taxon>Gastropoda</taxon>
        <taxon>Heterobranchia</taxon>
        <taxon>Euthyneura</taxon>
        <taxon>Panpulmonata</taxon>
        <taxon>Sacoglossa</taxon>
        <taxon>Placobranchoidea</taxon>
        <taxon>Plakobranchidae</taxon>
        <taxon>Elysia</taxon>
    </lineage>
</organism>
<feature type="region of interest" description="Disordered" evidence="1">
    <location>
        <begin position="271"/>
        <end position="308"/>
    </location>
</feature>
<comment type="caution">
    <text evidence="2">The sequence shown here is derived from an EMBL/GenBank/DDBJ whole genome shotgun (WGS) entry which is preliminary data.</text>
</comment>
<keyword evidence="3" id="KW-1185">Reference proteome</keyword>